<protein>
    <submittedName>
        <fullName evidence="1">Uncharacterized protein</fullName>
    </submittedName>
</protein>
<reference evidence="2" key="1">
    <citation type="submission" date="2018-07" db="EMBL/GenBank/DDBJ databases">
        <title>Giant CbK-like Caulobacter bacteriophages have genetically divergent genomes.</title>
        <authorList>
            <person name="Wilson K.M."/>
            <person name="Ely B."/>
        </authorList>
    </citation>
    <scope>NUCLEOTIDE SEQUENCE [LARGE SCALE GENOMIC DNA]</scope>
</reference>
<evidence type="ECO:0000313" key="1">
    <source>
        <dbReference type="EMBL" id="AXQ68773.1"/>
    </source>
</evidence>
<proteinExistence type="predicted"/>
<reference evidence="1 2" key="2">
    <citation type="submission" date="2018-09" db="EMBL/GenBank/DDBJ databases">
        <title>Giant CbK-like Caulobacter bacteriophages have genetically divergent genomes.</title>
        <authorList>
            <person name="Wilson K."/>
            <person name="Ely B."/>
        </authorList>
    </citation>
    <scope>NUCLEOTIDE SEQUENCE [LARGE SCALE GENOMIC DNA]</scope>
</reference>
<name>A0A385EAE7_9CAUD</name>
<dbReference type="Proteomes" id="UP000259026">
    <property type="component" value="Segment"/>
</dbReference>
<accession>A0A385EAE7</accession>
<gene>
    <name evidence="1" type="ORF">CcrPW_gp234</name>
</gene>
<evidence type="ECO:0000313" key="2">
    <source>
        <dbReference type="Proteomes" id="UP000259026"/>
    </source>
</evidence>
<keyword evidence="2" id="KW-1185">Reference proteome</keyword>
<organism evidence="1 2">
    <name type="scientific">Caulobacter phage CcrPW</name>
    <dbReference type="NCBI Taxonomy" id="2283271"/>
    <lineage>
        <taxon>Viruses</taxon>
        <taxon>Duplodnaviria</taxon>
        <taxon>Heunggongvirae</taxon>
        <taxon>Uroviricota</taxon>
        <taxon>Caudoviricetes</taxon>
        <taxon>Jeanschmidtviridae</taxon>
        <taxon>Colossusvirus</taxon>
        <taxon>Colossusvirus PW</taxon>
    </lineage>
</organism>
<dbReference type="EMBL" id="MH588545">
    <property type="protein sequence ID" value="AXQ68773.1"/>
    <property type="molecule type" value="Genomic_DNA"/>
</dbReference>
<sequence>MKPTDFPLISAALTPRRAAQFDAALANVKAFTEEGVLIKAEWNEIKDTFSRAIDETWDAFKKAEYYPRAREGENPAVGKLYWGLLSPYPHVLASYLKKVQAAKDIEPAVLRDFPIAFFTEALPLNDMLVALKPLIGKRAPKKTKVQIEREGKERTCQVCARGILAENGRIAHHGFTRPGMGYQSPSCSGALHVPFEISRDALGADIKGLEAYRARRQAYRAEVEAETVSLPVKYQVSEQDPRRAQGFKKLMDKVIHVTRDDFDAQKLTTPEAFAGKYNPLPKGKYVGYTALSFDGLKSQILSTVDSEIDLITSTIIRQQARYDGWKQSLVFVDGAYQPFIGEN</sequence>